<organism evidence="2 3">
    <name type="scientific">Hamiltosporidium tvaerminnensis</name>
    <dbReference type="NCBI Taxonomy" id="1176355"/>
    <lineage>
        <taxon>Eukaryota</taxon>
        <taxon>Fungi</taxon>
        <taxon>Fungi incertae sedis</taxon>
        <taxon>Microsporidia</taxon>
        <taxon>Dubosqiidae</taxon>
        <taxon>Hamiltosporidium</taxon>
    </lineage>
</organism>
<dbReference type="EMBL" id="PITK01000162">
    <property type="protein sequence ID" value="TBU19966.1"/>
    <property type="molecule type" value="Genomic_DNA"/>
</dbReference>
<gene>
    <name evidence="2" type="ORF">CWI38_0162p0050</name>
</gene>
<keyword evidence="3" id="KW-1185">Reference proteome</keyword>
<feature type="transmembrane region" description="Helical" evidence="1">
    <location>
        <begin position="51"/>
        <end position="70"/>
    </location>
</feature>
<keyword evidence="1" id="KW-1133">Transmembrane helix</keyword>
<evidence type="ECO:0000313" key="3">
    <source>
        <dbReference type="Proteomes" id="UP000292282"/>
    </source>
</evidence>
<evidence type="ECO:0000256" key="1">
    <source>
        <dbReference type="SAM" id="Phobius"/>
    </source>
</evidence>
<dbReference type="AlphaFoldDB" id="A0A4Q9M376"/>
<protein>
    <submittedName>
        <fullName evidence="2">Uncharacterized protein</fullName>
    </submittedName>
</protein>
<reference evidence="2 3" key="1">
    <citation type="submission" date="2017-12" db="EMBL/GenBank/DDBJ databases">
        <authorList>
            <person name="Pombert J.-F."/>
            <person name="Haag K.L."/>
            <person name="Ebert D."/>
        </authorList>
    </citation>
    <scope>NUCLEOTIDE SEQUENCE [LARGE SCALE GENOMIC DNA]</scope>
    <source>
        <strain evidence="2">IL-G-3</strain>
    </source>
</reference>
<keyword evidence="1" id="KW-0472">Membrane</keyword>
<accession>A0A4Q9M376</accession>
<name>A0A4Q9M376_9MICR</name>
<dbReference type="Proteomes" id="UP000292282">
    <property type="component" value="Unassembled WGS sequence"/>
</dbReference>
<proteinExistence type="predicted"/>
<feature type="transmembrane region" description="Helical" evidence="1">
    <location>
        <begin position="77"/>
        <end position="94"/>
    </location>
</feature>
<evidence type="ECO:0000313" key="2">
    <source>
        <dbReference type="EMBL" id="TBU19966.1"/>
    </source>
</evidence>
<keyword evidence="1" id="KW-0812">Transmembrane</keyword>
<comment type="caution">
    <text evidence="2">The sequence shown here is derived from an EMBL/GenBank/DDBJ whole genome shotgun (WGS) entry which is preliminary data.</text>
</comment>
<feature type="transmembrane region" description="Helical" evidence="1">
    <location>
        <begin position="177"/>
        <end position="195"/>
    </location>
</feature>
<sequence length="231" mass="27511">MKKYKCKLRFIFFFSVLSMSQIFYQGIFLYYQQKKLKGIHKNESLPVLWNYVYGIMLSELLETSFVINSIHSGSIEYLICTVFPVVYTFSAILLKYYLCDANITIDLIIQISKFLYSLSIYTEIKAHISWSYYKRLGPCYSYLKGYIISENLKALRNLCYFHNVIIYVYYYKNKPKIISLISVFLVLTEFLSHIFDKKIPKKVSYISISLWICEILNICRMIKVTYDIYNQ</sequence>
<dbReference type="VEuPathDB" id="MicrosporidiaDB:CWI38_0162p0050"/>
<feature type="transmembrane region" description="Helical" evidence="1">
    <location>
        <begin position="12"/>
        <end position="31"/>
    </location>
</feature>